<name>A0A8S5QUF2_9CAUD</name>
<protein>
    <submittedName>
        <fullName evidence="2">Uncharacterized protein</fullName>
    </submittedName>
</protein>
<feature type="region of interest" description="Disordered" evidence="1">
    <location>
        <begin position="1"/>
        <end position="22"/>
    </location>
</feature>
<dbReference type="EMBL" id="BK015730">
    <property type="protein sequence ID" value="DAE22260.1"/>
    <property type="molecule type" value="Genomic_DNA"/>
</dbReference>
<sequence length="504" mass="56836">MNNFKGFTEKKRKSNDEPVGSYIPKIKDSIANASGGIASAVDSAAGAIKKAAPLLGNTNIGAAINSYYNKKQYNDDIAENDARIKALDAEKPGKYQESDRLLKMYEELEQQEKTKPKYTSKYGDRIDAVLSQLEKRGEFKYDFNTDPMWNSLKDQYQRNAMLGMKSAMGEAANLTGGYGSSYSQAAGQQMYQQNISEMTDIIPQLADSALNRWQANGSELRSNLAALQNQESIDFSKFESELQQYNQDRSYIFNKVQAMSEDEFNKYLTELQTWQQDRSYYAAQKQQATANLQFQQQLDENRRQFNQQMLYNYVNMGVGAAVDLTTAGMSAGVSLAGIGVDAALGAAKLKQSQKQFDADDAYRYAALAQDQRQYDSGMKYKYDALAQDQKQYDSNLGYKYAALAQDQRQFNASDAYKYAALAQDQRQYDSDLKYKYAALEGKNSTGTSNKNDGLSQRGYNELIGQLDQRHGEARRDLLEAQAGELSDKQLKELLKRYNYQTSDF</sequence>
<evidence type="ECO:0000256" key="1">
    <source>
        <dbReference type="SAM" id="MobiDB-lite"/>
    </source>
</evidence>
<accession>A0A8S5QUF2</accession>
<proteinExistence type="predicted"/>
<organism evidence="2">
    <name type="scientific">Podoviridae sp. ctKS020</name>
    <dbReference type="NCBI Taxonomy" id="2826552"/>
    <lineage>
        <taxon>Viruses</taxon>
        <taxon>Duplodnaviria</taxon>
        <taxon>Heunggongvirae</taxon>
        <taxon>Uroviricota</taxon>
        <taxon>Caudoviricetes</taxon>
    </lineage>
</organism>
<evidence type="ECO:0000313" key="2">
    <source>
        <dbReference type="EMBL" id="DAE22260.1"/>
    </source>
</evidence>
<reference evidence="2" key="1">
    <citation type="journal article" date="2021" name="Proc. Natl. Acad. Sci. U.S.A.">
        <title>A Catalog of Tens of Thousands of Viruses from Human Metagenomes Reveals Hidden Associations with Chronic Diseases.</title>
        <authorList>
            <person name="Tisza M.J."/>
            <person name="Buck C.B."/>
        </authorList>
    </citation>
    <scope>NUCLEOTIDE SEQUENCE</scope>
    <source>
        <strain evidence="2">CtKS020</strain>
    </source>
</reference>